<sequence>MDILCEPGICSIIVKANRLLDMDFEQDFRFIAQQLQSDEHQTLMFAATFPPAIQSMPKEVVTLVTSVRRRAEETLDTPAVILNEAYQGLSQAVRGGLYR</sequence>
<keyword evidence="2" id="KW-1185">Reference proteome</keyword>
<dbReference type="AlphaFoldDB" id="A0A085M0G1"/>
<evidence type="ECO:0000313" key="1">
    <source>
        <dbReference type="EMBL" id="KFD50707.1"/>
    </source>
</evidence>
<evidence type="ECO:0000313" key="2">
    <source>
        <dbReference type="Proteomes" id="UP000030764"/>
    </source>
</evidence>
<gene>
    <name evidence="1" type="ORF">M513_08363</name>
</gene>
<name>A0A085M0G1_9BILA</name>
<evidence type="ECO:0008006" key="3">
    <source>
        <dbReference type="Google" id="ProtNLM"/>
    </source>
</evidence>
<dbReference type="Proteomes" id="UP000030764">
    <property type="component" value="Unassembled WGS sequence"/>
</dbReference>
<organism evidence="1 2">
    <name type="scientific">Trichuris suis</name>
    <name type="common">pig whipworm</name>
    <dbReference type="NCBI Taxonomy" id="68888"/>
    <lineage>
        <taxon>Eukaryota</taxon>
        <taxon>Metazoa</taxon>
        <taxon>Ecdysozoa</taxon>
        <taxon>Nematoda</taxon>
        <taxon>Enoplea</taxon>
        <taxon>Dorylaimia</taxon>
        <taxon>Trichinellida</taxon>
        <taxon>Trichuridae</taxon>
        <taxon>Trichuris</taxon>
    </lineage>
</organism>
<protein>
    <recommendedName>
        <fullName evidence="3">Helicase ATP-binding domain-containing protein</fullName>
    </recommendedName>
</protein>
<dbReference type="InterPro" id="IPR027417">
    <property type="entry name" value="P-loop_NTPase"/>
</dbReference>
<dbReference type="EMBL" id="KL363249">
    <property type="protein sequence ID" value="KFD50707.1"/>
    <property type="molecule type" value="Genomic_DNA"/>
</dbReference>
<proteinExistence type="predicted"/>
<dbReference type="Gene3D" id="3.40.50.300">
    <property type="entry name" value="P-loop containing nucleotide triphosphate hydrolases"/>
    <property type="match status" value="1"/>
</dbReference>
<accession>A0A085M0G1</accession>
<reference evidence="1 2" key="1">
    <citation type="journal article" date="2014" name="Nat. Genet.">
        <title>Genome and transcriptome of the porcine whipworm Trichuris suis.</title>
        <authorList>
            <person name="Jex A.R."/>
            <person name="Nejsum P."/>
            <person name="Schwarz E.M."/>
            <person name="Hu L."/>
            <person name="Young N.D."/>
            <person name="Hall R.S."/>
            <person name="Korhonen P.K."/>
            <person name="Liao S."/>
            <person name="Thamsborg S."/>
            <person name="Xia J."/>
            <person name="Xu P."/>
            <person name="Wang S."/>
            <person name="Scheerlinck J.P."/>
            <person name="Hofmann A."/>
            <person name="Sternberg P.W."/>
            <person name="Wang J."/>
            <person name="Gasser R.B."/>
        </authorList>
    </citation>
    <scope>NUCLEOTIDE SEQUENCE [LARGE SCALE GENOMIC DNA]</scope>
    <source>
        <strain evidence="1">DCEP-RM93M</strain>
    </source>
</reference>